<protein>
    <submittedName>
        <fullName evidence="2">Uncharacterized protein</fullName>
    </submittedName>
</protein>
<organism evidence="2 3">
    <name type="scientific">Phaeosphaeria nodorum (strain SN15 / ATCC MYA-4574 / FGSC 10173)</name>
    <name type="common">Glume blotch fungus</name>
    <name type="synonym">Parastagonospora nodorum</name>
    <dbReference type="NCBI Taxonomy" id="321614"/>
    <lineage>
        <taxon>Eukaryota</taxon>
        <taxon>Fungi</taxon>
        <taxon>Dikarya</taxon>
        <taxon>Ascomycota</taxon>
        <taxon>Pezizomycotina</taxon>
        <taxon>Dothideomycetes</taxon>
        <taxon>Pleosporomycetidae</taxon>
        <taxon>Pleosporales</taxon>
        <taxon>Pleosporineae</taxon>
        <taxon>Phaeosphaeriaceae</taxon>
        <taxon>Parastagonospora</taxon>
    </lineage>
</organism>
<evidence type="ECO:0000256" key="1">
    <source>
        <dbReference type="SAM" id="MobiDB-lite"/>
    </source>
</evidence>
<dbReference type="GeneID" id="5978491"/>
<dbReference type="AlphaFoldDB" id="Q0UA75"/>
<evidence type="ECO:0000313" key="2">
    <source>
        <dbReference type="EMBL" id="EAT81047.1"/>
    </source>
</evidence>
<sequence length="47" mass="5278">MREKATRFTSSFAMPGQAADIQAEQNQNLLRPTSTNSQFNHSNHSNI</sequence>
<dbReference type="Proteomes" id="UP000001055">
    <property type="component" value="Unassembled WGS sequence"/>
</dbReference>
<feature type="region of interest" description="Disordered" evidence="1">
    <location>
        <begin position="25"/>
        <end position="47"/>
    </location>
</feature>
<reference evidence="3" key="1">
    <citation type="journal article" date="2007" name="Plant Cell">
        <title>Dothideomycete-plant interactions illuminated by genome sequencing and EST analysis of the wheat pathogen Stagonospora nodorum.</title>
        <authorList>
            <person name="Hane J.K."/>
            <person name="Lowe R.G."/>
            <person name="Solomon P.S."/>
            <person name="Tan K.C."/>
            <person name="Schoch C.L."/>
            <person name="Spatafora J.W."/>
            <person name="Crous P.W."/>
            <person name="Kodira C."/>
            <person name="Birren B.W."/>
            <person name="Galagan J.E."/>
            <person name="Torriani S.F."/>
            <person name="McDonald B.A."/>
            <person name="Oliver R.P."/>
        </authorList>
    </citation>
    <scope>NUCLEOTIDE SEQUENCE [LARGE SCALE GENOMIC DNA]</scope>
    <source>
        <strain evidence="3">SN15 / ATCC MYA-4574 / FGSC 10173</strain>
    </source>
</reference>
<dbReference type="HOGENOM" id="CLU_3175582_0_0_1"/>
<gene>
    <name evidence="2" type="ORF">SNOG_11339</name>
</gene>
<evidence type="ECO:0000313" key="3">
    <source>
        <dbReference type="Proteomes" id="UP000001055"/>
    </source>
</evidence>
<dbReference type="InParanoid" id="Q0UA75"/>
<dbReference type="EMBL" id="CH445343">
    <property type="protein sequence ID" value="EAT81047.1"/>
    <property type="molecule type" value="Genomic_DNA"/>
</dbReference>
<accession>Q0UA75</accession>
<proteinExistence type="predicted"/>
<dbReference type="RefSeq" id="XP_001801583.1">
    <property type="nucleotide sequence ID" value="XM_001801531.1"/>
</dbReference>
<dbReference type="KEGG" id="pno:SNOG_11339"/>
<name>Q0UA75_PHANO</name>